<evidence type="ECO:0008006" key="4">
    <source>
        <dbReference type="Google" id="ProtNLM"/>
    </source>
</evidence>
<reference evidence="2 3" key="1">
    <citation type="submission" date="2019-03" db="EMBL/GenBank/DDBJ databases">
        <title>Genomic Encyclopedia of Type Strains, Phase IV (KMG-IV): sequencing the most valuable type-strain genomes for metagenomic binning, comparative biology and taxonomic classification.</title>
        <authorList>
            <person name="Goeker M."/>
        </authorList>
    </citation>
    <scope>NUCLEOTIDE SEQUENCE [LARGE SCALE GENOMIC DNA]</scope>
    <source>
        <strain evidence="2 3">DSM 45765</strain>
    </source>
</reference>
<sequence length="214" mass="22725">MNRQESTINQIRTTLLGICAVSTILIAGCGGNETEGSDSANAEQANASAPPTSVEPVDPAELDITEPGAELQLGEQAIVPFTTMDESIRYVGITVSAIEEADRDEFRARFGEDAENVVPYFLRYEVENVDGTDLTAESPQVALAGADGGSKGAMVTGQLAGCEEARGAMETTLGKSFESCKLDAASEGTDVVAEYKHVTPESEEYYDSPVTWTR</sequence>
<gene>
    <name evidence="2" type="ORF">EV191_1011038</name>
</gene>
<evidence type="ECO:0000313" key="3">
    <source>
        <dbReference type="Proteomes" id="UP000294911"/>
    </source>
</evidence>
<evidence type="ECO:0000313" key="2">
    <source>
        <dbReference type="EMBL" id="TCP57086.1"/>
    </source>
</evidence>
<dbReference type="AlphaFoldDB" id="A0A4V2SV49"/>
<feature type="compositionally biased region" description="Polar residues" evidence="1">
    <location>
        <begin position="37"/>
        <end position="51"/>
    </location>
</feature>
<protein>
    <recommendedName>
        <fullName evidence="4">Lipoprotein</fullName>
    </recommendedName>
</protein>
<dbReference type="RefSeq" id="WP_132875607.1">
    <property type="nucleotide sequence ID" value="NZ_SLXQ01000001.1"/>
</dbReference>
<keyword evidence="3" id="KW-1185">Reference proteome</keyword>
<feature type="region of interest" description="Disordered" evidence="1">
    <location>
        <begin position="34"/>
        <end position="57"/>
    </location>
</feature>
<organism evidence="2 3">
    <name type="scientific">Tamaricihabitans halophyticus</name>
    <dbReference type="NCBI Taxonomy" id="1262583"/>
    <lineage>
        <taxon>Bacteria</taxon>
        <taxon>Bacillati</taxon>
        <taxon>Actinomycetota</taxon>
        <taxon>Actinomycetes</taxon>
        <taxon>Pseudonocardiales</taxon>
        <taxon>Pseudonocardiaceae</taxon>
        <taxon>Tamaricihabitans</taxon>
    </lineage>
</organism>
<proteinExistence type="predicted"/>
<dbReference type="OrthoDB" id="3874174at2"/>
<dbReference type="Proteomes" id="UP000294911">
    <property type="component" value="Unassembled WGS sequence"/>
</dbReference>
<accession>A0A4V2SV49</accession>
<dbReference type="EMBL" id="SLXQ01000001">
    <property type="protein sequence ID" value="TCP57086.1"/>
    <property type="molecule type" value="Genomic_DNA"/>
</dbReference>
<evidence type="ECO:0000256" key="1">
    <source>
        <dbReference type="SAM" id="MobiDB-lite"/>
    </source>
</evidence>
<comment type="caution">
    <text evidence="2">The sequence shown here is derived from an EMBL/GenBank/DDBJ whole genome shotgun (WGS) entry which is preliminary data.</text>
</comment>
<dbReference type="PROSITE" id="PS51257">
    <property type="entry name" value="PROKAR_LIPOPROTEIN"/>
    <property type="match status" value="1"/>
</dbReference>
<name>A0A4V2SV49_9PSEU</name>